<keyword evidence="1" id="KW-1133">Transmembrane helix</keyword>
<accession>A0ABP8L7Z5</accession>
<dbReference type="Proteomes" id="UP001500622">
    <property type="component" value="Unassembled WGS sequence"/>
</dbReference>
<reference evidence="3" key="1">
    <citation type="journal article" date="2019" name="Int. J. Syst. Evol. Microbiol.">
        <title>The Global Catalogue of Microorganisms (GCM) 10K type strain sequencing project: providing services to taxonomists for standard genome sequencing and annotation.</title>
        <authorList>
            <consortium name="The Broad Institute Genomics Platform"/>
            <consortium name="The Broad Institute Genome Sequencing Center for Infectious Disease"/>
            <person name="Wu L."/>
            <person name="Ma J."/>
        </authorList>
    </citation>
    <scope>NUCLEOTIDE SEQUENCE [LARGE SCALE GENOMIC DNA]</scope>
    <source>
        <strain evidence="3">JCM 17810</strain>
    </source>
</reference>
<feature type="transmembrane region" description="Helical" evidence="1">
    <location>
        <begin position="237"/>
        <end position="256"/>
    </location>
</feature>
<feature type="transmembrane region" description="Helical" evidence="1">
    <location>
        <begin position="12"/>
        <end position="34"/>
    </location>
</feature>
<feature type="transmembrane region" description="Helical" evidence="1">
    <location>
        <begin position="148"/>
        <end position="172"/>
    </location>
</feature>
<protein>
    <submittedName>
        <fullName evidence="2">Membrane protein</fullName>
    </submittedName>
</protein>
<organism evidence="2 3">
    <name type="scientific">Georgenia halophila</name>
    <dbReference type="NCBI Taxonomy" id="620889"/>
    <lineage>
        <taxon>Bacteria</taxon>
        <taxon>Bacillati</taxon>
        <taxon>Actinomycetota</taxon>
        <taxon>Actinomycetes</taxon>
        <taxon>Micrococcales</taxon>
        <taxon>Bogoriellaceae</taxon>
        <taxon>Georgenia</taxon>
    </lineage>
</organism>
<keyword evidence="1" id="KW-0812">Transmembrane</keyword>
<feature type="transmembrane region" description="Helical" evidence="1">
    <location>
        <begin position="207"/>
        <end position="230"/>
    </location>
</feature>
<evidence type="ECO:0000256" key="1">
    <source>
        <dbReference type="SAM" id="Phobius"/>
    </source>
</evidence>
<feature type="transmembrane region" description="Helical" evidence="1">
    <location>
        <begin position="293"/>
        <end position="313"/>
    </location>
</feature>
<proteinExistence type="predicted"/>
<keyword evidence="1" id="KW-0472">Membrane</keyword>
<feature type="transmembrane region" description="Helical" evidence="1">
    <location>
        <begin position="179"/>
        <end position="201"/>
    </location>
</feature>
<gene>
    <name evidence="2" type="ORF">GCM10023169_20530</name>
</gene>
<dbReference type="EMBL" id="BAABGN010000008">
    <property type="protein sequence ID" value="GAA4424122.1"/>
    <property type="molecule type" value="Genomic_DNA"/>
</dbReference>
<sequence length="338" mass="33385">MSARSSITTLPPVLGLVLAVAAVVAVIVSAFTWANVRSEPHELPIAVAAPAPLAEQVSTQLVESAGREAFEISTVADRAAAVDLVQDREVYGAVVVGQEGGEILTASAASPAVAQMLTQLAAGVPPQAGGPFRVTDVVPLPSDDPRGIGLSAGLLPLVIAGILTAALLATLVGTVGLRVVGVALAAATGGMATVGVLQGWLGSLEGSYWANSAVAALAIGAVGATLLGLYRLLGRPGLGLGAATMVLLGNPLSAAGSAPEMLPEGWGTLGQLLPPGAAGTALRSVAFFDGAGATVPLIVLTSWLVVGLVLAMLPVHRGENGARAARDGQSAASQPVPA</sequence>
<dbReference type="RefSeq" id="WP_345216160.1">
    <property type="nucleotide sequence ID" value="NZ_BAABGN010000008.1"/>
</dbReference>
<name>A0ABP8L7Z5_9MICO</name>
<evidence type="ECO:0000313" key="3">
    <source>
        <dbReference type="Proteomes" id="UP001500622"/>
    </source>
</evidence>
<evidence type="ECO:0000313" key="2">
    <source>
        <dbReference type="EMBL" id="GAA4424122.1"/>
    </source>
</evidence>
<keyword evidence="3" id="KW-1185">Reference proteome</keyword>
<comment type="caution">
    <text evidence="2">The sequence shown here is derived from an EMBL/GenBank/DDBJ whole genome shotgun (WGS) entry which is preliminary data.</text>
</comment>